<evidence type="ECO:0000256" key="1">
    <source>
        <dbReference type="SAM" id="MobiDB-lite"/>
    </source>
</evidence>
<name>A0A554XPV7_9BURK</name>
<comment type="caution">
    <text evidence="2">The sequence shown here is derived from an EMBL/GenBank/DDBJ whole genome shotgun (WGS) entry which is preliminary data.</text>
</comment>
<dbReference type="EMBL" id="VJOO01000003">
    <property type="protein sequence ID" value="TSE37847.1"/>
    <property type="molecule type" value="Genomic_DNA"/>
</dbReference>
<protein>
    <submittedName>
        <fullName evidence="2">Uncharacterized protein</fullName>
    </submittedName>
</protein>
<feature type="region of interest" description="Disordered" evidence="1">
    <location>
        <begin position="64"/>
        <end position="108"/>
    </location>
</feature>
<sequence>MSDLTLYPADIAAMSIGQLAALPPEQKAEISRHLDEALAWLKQARAKFDAALDAAYGEQARAARQQAVNSGRRTSTRVPTPTSLLSATRPPISSARRRTMLMPRPVPP</sequence>
<accession>A0A554XPV7</accession>
<evidence type="ECO:0000313" key="2">
    <source>
        <dbReference type="EMBL" id="TSE37847.1"/>
    </source>
</evidence>
<dbReference type="Proteomes" id="UP000316388">
    <property type="component" value="Unassembled WGS sequence"/>
</dbReference>
<organism evidence="2 3">
    <name type="scientific">Tepidimonas fonticaldi</name>
    <dbReference type="NCBI Taxonomy" id="1101373"/>
    <lineage>
        <taxon>Bacteria</taxon>
        <taxon>Pseudomonadati</taxon>
        <taxon>Pseudomonadota</taxon>
        <taxon>Betaproteobacteria</taxon>
        <taxon>Burkholderiales</taxon>
        <taxon>Tepidimonas</taxon>
    </lineage>
</organism>
<dbReference type="AlphaFoldDB" id="A0A554XPV7"/>
<proteinExistence type="predicted"/>
<feature type="compositionally biased region" description="Low complexity" evidence="1">
    <location>
        <begin position="72"/>
        <end position="86"/>
    </location>
</feature>
<reference evidence="2 3" key="1">
    <citation type="submission" date="2019-07" db="EMBL/GenBank/DDBJ databases">
        <title>Tepidimonas fonticaldi AT-A2 draft genome.</title>
        <authorList>
            <person name="Da Costa M.S."/>
            <person name="Froufe H.J.C."/>
            <person name="Egas C."/>
            <person name="Albuquerque L."/>
        </authorList>
    </citation>
    <scope>NUCLEOTIDE SEQUENCE [LARGE SCALE GENOMIC DNA]</scope>
    <source>
        <strain evidence="2 3">AT-A2</strain>
    </source>
</reference>
<evidence type="ECO:0000313" key="3">
    <source>
        <dbReference type="Proteomes" id="UP000316388"/>
    </source>
</evidence>
<gene>
    <name evidence="2" type="ORF">Tfont_00500</name>
</gene>